<name>A0A1I1TYF3_9LACO</name>
<dbReference type="Proteomes" id="UP000199599">
    <property type="component" value="Unassembled WGS sequence"/>
</dbReference>
<dbReference type="STRING" id="1505723.SAMN04487792_1554"/>
<reference evidence="2" key="1">
    <citation type="submission" date="2016-10" db="EMBL/GenBank/DDBJ databases">
        <authorList>
            <person name="Varghese N."/>
            <person name="Submissions S."/>
        </authorList>
    </citation>
    <scope>NUCLEOTIDE SEQUENCE [LARGE SCALE GENOMIC DNA]</scope>
    <source>
        <strain evidence="2">R-53102</strain>
    </source>
</reference>
<evidence type="ECO:0000313" key="1">
    <source>
        <dbReference type="EMBL" id="SFD60640.1"/>
    </source>
</evidence>
<accession>A0A1I1TYF3</accession>
<gene>
    <name evidence="1" type="ORF">SAMN04487792_1554</name>
</gene>
<dbReference type="AlphaFoldDB" id="A0A1I1TYF3"/>
<proteinExistence type="predicted"/>
<organism evidence="1 2">
    <name type="scientific">Lactobacillus bombicola</name>
    <dbReference type="NCBI Taxonomy" id="1505723"/>
    <lineage>
        <taxon>Bacteria</taxon>
        <taxon>Bacillati</taxon>
        <taxon>Bacillota</taxon>
        <taxon>Bacilli</taxon>
        <taxon>Lactobacillales</taxon>
        <taxon>Lactobacillaceae</taxon>
        <taxon>Lactobacillus</taxon>
    </lineage>
</organism>
<dbReference type="RefSeq" id="WP_090094018.1">
    <property type="nucleotide sequence ID" value="NZ_CBCRVU010000001.1"/>
</dbReference>
<sequence length="200" mass="22152">MEHYNNWPRVIRQLESLNKHAVAIGFFGEKNSQLLTIVRANEYGAHIVPKKGQWLTIPTENVPIGSDGAPKSAKEIPGLFKPKGKNVLAFSNNDGTLTVMYYLVKEVNIPSRPFIRLALIENTEKYKHMIEQGIEDITFNGSNAIKVLTKLGVTAVADIRKSSITLSKPANAPATIARKKSSNPLVDTGNLQRSITYRII</sequence>
<dbReference type="EMBL" id="FOMN01000011">
    <property type="protein sequence ID" value="SFD60640.1"/>
    <property type="molecule type" value="Genomic_DNA"/>
</dbReference>
<evidence type="ECO:0000313" key="2">
    <source>
        <dbReference type="Proteomes" id="UP000199599"/>
    </source>
</evidence>
<protein>
    <submittedName>
        <fullName evidence="1">Uncharacterized protein</fullName>
    </submittedName>
</protein>